<sequence length="75" mass="8136">MNPLEALRAAAFLPFPSGKVTGYGVTPLRREEAQRRPHNNLQLPHDGKRGAGTDLWSLATGDRTRGNGLKLSGEI</sequence>
<keyword evidence="3" id="KW-1185">Reference proteome</keyword>
<dbReference type="EMBL" id="QRBI01000134">
    <property type="protein sequence ID" value="RMC02365.1"/>
    <property type="molecule type" value="Genomic_DNA"/>
</dbReference>
<dbReference type="Proteomes" id="UP000269221">
    <property type="component" value="Unassembled WGS sequence"/>
</dbReference>
<gene>
    <name evidence="2" type="ORF">DUI87_21534</name>
</gene>
<evidence type="ECO:0000313" key="2">
    <source>
        <dbReference type="EMBL" id="RMC02365.1"/>
    </source>
</evidence>
<reference evidence="2 3" key="1">
    <citation type="submission" date="2018-07" db="EMBL/GenBank/DDBJ databases">
        <title>A high quality draft genome assembly of the barn swallow (H. rustica rustica).</title>
        <authorList>
            <person name="Formenti G."/>
            <person name="Chiara M."/>
            <person name="Poveda L."/>
            <person name="Francoijs K.-J."/>
            <person name="Bonisoli-Alquati A."/>
            <person name="Canova L."/>
            <person name="Gianfranceschi L."/>
            <person name="Horner D.S."/>
            <person name="Saino N."/>
        </authorList>
    </citation>
    <scope>NUCLEOTIDE SEQUENCE [LARGE SCALE GENOMIC DNA]</scope>
    <source>
        <strain evidence="2">Chelidonia</strain>
        <tissue evidence="2">Blood</tissue>
    </source>
</reference>
<comment type="caution">
    <text evidence="2">The sequence shown here is derived from an EMBL/GenBank/DDBJ whole genome shotgun (WGS) entry which is preliminary data.</text>
</comment>
<evidence type="ECO:0000313" key="3">
    <source>
        <dbReference type="Proteomes" id="UP000269221"/>
    </source>
</evidence>
<dbReference type="AlphaFoldDB" id="A0A3M0JNS3"/>
<protein>
    <submittedName>
        <fullName evidence="2">Uncharacterized protein</fullName>
    </submittedName>
</protein>
<name>A0A3M0JNS3_HIRRU</name>
<organism evidence="2 3">
    <name type="scientific">Hirundo rustica rustica</name>
    <dbReference type="NCBI Taxonomy" id="333673"/>
    <lineage>
        <taxon>Eukaryota</taxon>
        <taxon>Metazoa</taxon>
        <taxon>Chordata</taxon>
        <taxon>Craniata</taxon>
        <taxon>Vertebrata</taxon>
        <taxon>Euteleostomi</taxon>
        <taxon>Archelosauria</taxon>
        <taxon>Archosauria</taxon>
        <taxon>Dinosauria</taxon>
        <taxon>Saurischia</taxon>
        <taxon>Theropoda</taxon>
        <taxon>Coelurosauria</taxon>
        <taxon>Aves</taxon>
        <taxon>Neognathae</taxon>
        <taxon>Neoaves</taxon>
        <taxon>Telluraves</taxon>
        <taxon>Australaves</taxon>
        <taxon>Passeriformes</taxon>
        <taxon>Sylvioidea</taxon>
        <taxon>Hirundinidae</taxon>
        <taxon>Hirundo</taxon>
    </lineage>
</organism>
<proteinExistence type="predicted"/>
<accession>A0A3M0JNS3</accession>
<evidence type="ECO:0000256" key="1">
    <source>
        <dbReference type="SAM" id="MobiDB-lite"/>
    </source>
</evidence>
<feature type="region of interest" description="Disordered" evidence="1">
    <location>
        <begin position="30"/>
        <end position="75"/>
    </location>
</feature>